<dbReference type="AlphaFoldDB" id="A0A401IGK8"/>
<dbReference type="Pfam" id="PF03068">
    <property type="entry name" value="PAD"/>
    <property type="match status" value="1"/>
</dbReference>
<evidence type="ECO:0000259" key="2">
    <source>
        <dbReference type="Pfam" id="PF08527"/>
    </source>
</evidence>
<evidence type="ECO:0000313" key="3">
    <source>
        <dbReference type="EMBL" id="GBF80361.1"/>
    </source>
</evidence>
<reference evidence="4" key="1">
    <citation type="submission" date="2017-05" db="EMBL/GenBank/DDBJ databases">
        <title>Physiological properties and genetic analysis related to exopolysaccharide production of fresh-water unicellular cyanobacterium Aphanothece sacrum, Suizenji Nori, that has been cultured as a food source in Japan.</title>
        <authorList>
            <person name="Kanesaki Y."/>
            <person name="Yoshikawa S."/>
            <person name="Ohki K."/>
        </authorList>
    </citation>
    <scope>NUCLEOTIDE SEQUENCE [LARGE SCALE GENOMIC DNA]</scope>
    <source>
        <strain evidence="4">FPU1</strain>
    </source>
</reference>
<dbReference type="GO" id="GO:0005737">
    <property type="term" value="C:cytoplasm"/>
    <property type="evidence" value="ECO:0007669"/>
    <property type="project" value="InterPro"/>
</dbReference>
<dbReference type="EMBL" id="BDQK01000007">
    <property type="protein sequence ID" value="GBF80361.1"/>
    <property type="molecule type" value="Genomic_DNA"/>
</dbReference>
<feature type="domain" description="Protein-arginine deiminase (PAD) central" evidence="2">
    <location>
        <begin position="118"/>
        <end position="272"/>
    </location>
</feature>
<dbReference type="PANTHER" id="PTHR10837:SF8">
    <property type="entry name" value="PROTEIN-ARGININE DEIMINASE"/>
    <property type="match status" value="1"/>
</dbReference>
<feature type="domain" description="Protein-arginine deiminase C-terminal" evidence="1">
    <location>
        <begin position="277"/>
        <end position="652"/>
    </location>
</feature>
<dbReference type="InterPro" id="IPR004303">
    <property type="entry name" value="PAD"/>
</dbReference>
<dbReference type="RefSeq" id="WP_124971881.1">
    <property type="nucleotide sequence ID" value="NZ_BDQK01000007.1"/>
</dbReference>
<protein>
    <submittedName>
        <fullName evidence="3">Protein-arginine deiminase</fullName>
    </submittedName>
</protein>
<organism evidence="3 4">
    <name type="scientific">Aphanothece sacrum FPU1</name>
    <dbReference type="NCBI Taxonomy" id="1920663"/>
    <lineage>
        <taxon>Bacteria</taxon>
        <taxon>Bacillati</taxon>
        <taxon>Cyanobacteriota</taxon>
        <taxon>Cyanophyceae</taxon>
        <taxon>Oscillatoriophycideae</taxon>
        <taxon>Chroococcales</taxon>
        <taxon>Aphanothecaceae</taxon>
        <taxon>Aphanothece</taxon>
    </lineage>
</organism>
<accession>A0A401IGK8</accession>
<dbReference type="OrthoDB" id="249764at2"/>
<evidence type="ECO:0000259" key="1">
    <source>
        <dbReference type="Pfam" id="PF03068"/>
    </source>
</evidence>
<keyword evidence="4" id="KW-1185">Reference proteome</keyword>
<name>A0A401IGK8_APHSA</name>
<dbReference type="Gene3D" id="3.75.10.10">
    <property type="entry name" value="L-arginine/glycine Amidinotransferase, Chain A"/>
    <property type="match status" value="1"/>
</dbReference>
<evidence type="ECO:0000313" key="4">
    <source>
        <dbReference type="Proteomes" id="UP000287247"/>
    </source>
</evidence>
<dbReference type="GO" id="GO:0004668">
    <property type="term" value="F:protein-arginine deiminase activity"/>
    <property type="evidence" value="ECO:0007669"/>
    <property type="project" value="InterPro"/>
</dbReference>
<comment type="caution">
    <text evidence="3">The sequence shown here is derived from an EMBL/GenBank/DDBJ whole genome shotgun (WGS) entry which is preliminary data.</text>
</comment>
<dbReference type="PIRSF" id="PIRSF001247">
    <property type="entry name" value="Protein-arginine_deiminase"/>
    <property type="match status" value="1"/>
</dbReference>
<dbReference type="Pfam" id="PF08527">
    <property type="entry name" value="PAD_M"/>
    <property type="match status" value="1"/>
</dbReference>
<dbReference type="SUPFAM" id="SSF55909">
    <property type="entry name" value="Pentein"/>
    <property type="match status" value="1"/>
</dbReference>
<dbReference type="Proteomes" id="UP000287247">
    <property type="component" value="Unassembled WGS sequence"/>
</dbReference>
<gene>
    <name evidence="3" type="ORF">AsFPU1_1762</name>
</gene>
<dbReference type="InterPro" id="IPR013530">
    <property type="entry name" value="PAD_C"/>
</dbReference>
<dbReference type="InterPro" id="IPR013733">
    <property type="entry name" value="Prot_Arg_deaminase_cen_dom"/>
</dbReference>
<dbReference type="SUPFAM" id="SSF110083">
    <property type="entry name" value="Peptidylarginine deiminase Pad4, middle domain"/>
    <property type="match status" value="1"/>
</dbReference>
<dbReference type="InterPro" id="IPR036556">
    <property type="entry name" value="PAD_central_sf"/>
</dbReference>
<dbReference type="GO" id="GO:0005509">
    <property type="term" value="F:calcium ion binding"/>
    <property type="evidence" value="ECO:0007669"/>
    <property type="project" value="InterPro"/>
</dbReference>
<dbReference type="Gene3D" id="2.60.40.1700">
    <property type="entry name" value="Protein-arginine deiminase, central domain"/>
    <property type="match status" value="1"/>
</dbReference>
<sequence>MRTLKISPIPSNSRVNRYVHQDVLVTGEPINLSLKSLLSASTVLVELKMTGELTLRKSNSEIPLPQKKSLSPEDLSAPLILQANTYSEKLNDRTLDISLLDGEDRIIATYNLSFTVLQICLDVDADRDGVVEENNPHKADWKAGKNGYGAILLVNSDLDVDSSYRESNYEDSRLNGLLDIRDCSLMVVRQVGPKDLPSGCELIIWVSPKNSNYVRIFDELDSGSHELVGPGRKEGRLRKRDTYKDLFLAAEGLHYRDRNFDGEIFVNLSLVKDDETLYTDRVRFEVAPWIMTPNTLSPKTVYILRTSSGSNRDLIEDLRQVVGEANVQLEVVPPLPYRSDRWMQDEIEIGYSESPGHFMYVVLDSPRDRGLDDFAEEELLGTDFGHVTRLNKDATTLDSFGNLEVSPPVTFNGVNYPFGRILFGGDHPNAPQYSMKMAKTVRDFLYGQKIQSPVELFSDWLDVGHIDEFMTFVPVKTGKGFKLIMANTDKYYEVLRTLENQDQGNLRLRSRQGKITVSELLKDEELKQDNARFQTYINWNRDILKKELGLTEEDIIDLPGLYQAAGNKKRAETFSPNMVNMLVLNQHLAIPKPFGPKIKGECQLELFVRKSLEWLGFTCHFIDDWEPYFLGRGEIHCGTNARRKPFSQKWWEV</sequence>
<proteinExistence type="predicted"/>
<dbReference type="PANTHER" id="PTHR10837">
    <property type="entry name" value="PEPTIDYLARGININE DEIMINASE"/>
    <property type="match status" value="1"/>
</dbReference>